<organism evidence="1 2">
    <name type="scientific">Larinioides sclopetarius</name>
    <dbReference type="NCBI Taxonomy" id="280406"/>
    <lineage>
        <taxon>Eukaryota</taxon>
        <taxon>Metazoa</taxon>
        <taxon>Ecdysozoa</taxon>
        <taxon>Arthropoda</taxon>
        <taxon>Chelicerata</taxon>
        <taxon>Arachnida</taxon>
        <taxon>Araneae</taxon>
        <taxon>Araneomorphae</taxon>
        <taxon>Entelegynae</taxon>
        <taxon>Araneoidea</taxon>
        <taxon>Araneidae</taxon>
        <taxon>Larinioides</taxon>
    </lineage>
</organism>
<protein>
    <submittedName>
        <fullName evidence="1">Uncharacterized protein</fullName>
    </submittedName>
</protein>
<dbReference type="Proteomes" id="UP001497382">
    <property type="component" value="Unassembled WGS sequence"/>
</dbReference>
<keyword evidence="2" id="KW-1185">Reference proteome</keyword>
<proteinExistence type="predicted"/>
<gene>
    <name evidence="1" type="ORF">LARSCL_LOCUS12629</name>
</gene>
<dbReference type="EMBL" id="CAXIEN010000168">
    <property type="protein sequence ID" value="CAL1283484.1"/>
    <property type="molecule type" value="Genomic_DNA"/>
</dbReference>
<name>A0AAV2AJU1_9ARAC</name>
<sequence length="12" mass="1376">MSSPEDRNCCFS</sequence>
<reference evidence="1 2" key="1">
    <citation type="submission" date="2024-04" db="EMBL/GenBank/DDBJ databases">
        <authorList>
            <person name="Rising A."/>
            <person name="Reimegard J."/>
            <person name="Sonavane S."/>
            <person name="Akerstrom W."/>
            <person name="Nylinder S."/>
            <person name="Hedman E."/>
            <person name="Kallberg Y."/>
        </authorList>
    </citation>
    <scope>NUCLEOTIDE SEQUENCE [LARGE SCALE GENOMIC DNA]</scope>
</reference>
<evidence type="ECO:0000313" key="1">
    <source>
        <dbReference type="EMBL" id="CAL1283484.1"/>
    </source>
</evidence>
<accession>A0AAV2AJU1</accession>
<comment type="caution">
    <text evidence="1">The sequence shown here is derived from an EMBL/GenBank/DDBJ whole genome shotgun (WGS) entry which is preliminary data.</text>
</comment>
<evidence type="ECO:0000313" key="2">
    <source>
        <dbReference type="Proteomes" id="UP001497382"/>
    </source>
</evidence>